<dbReference type="InterPro" id="IPR044810">
    <property type="entry name" value="WRKY_plant"/>
</dbReference>
<feature type="region of interest" description="Disordered" evidence="10">
    <location>
        <begin position="416"/>
        <end position="435"/>
    </location>
</feature>
<keyword evidence="13" id="KW-1185">Reference proteome</keyword>
<dbReference type="Gene3D" id="2.20.25.80">
    <property type="entry name" value="WRKY domain"/>
    <property type="match status" value="2"/>
</dbReference>
<sequence>MVSSDKSSDRNVSPDKSHQKLSSHSEINMSKETNENKIDSSEPVEARNVPSVVAEKEVEDSDATVDALQSDKEGSACSSPLEKPLQSPSTTRHALQSRQDSPTIIHEKVLKDVAKKEIQDSDATADALQSDKERSPCSLPHEKPSQKPNSVLHALQSVQDSPSIIREKVSKDGYNWRKYGQKHVKGNEFIRSYYKCTHPNCQAKKQLEQSNNGQITDTIYIGQHNHPQVNTPVPIDSVMTVVKEKPDKPSSVSMEDKASIEHGCESQQVKLKPLEDLPISTISTKNEVKAALVQSTRTRDVVPTNEDPESKRLKKNNSNADVTGIEKSASESRVVVQTSSEVDFINDGYRWRKYGQKLVKGNPNPRSYYRCSIPGCPVKKHVERASHDQKIVITTYEGHHDHENPSGRIVTHNEAANTPTTNINSDSVTKSRGNTPCVQTVESTCFDSERKSTEQSNNENISKSKSCDMVKSTSNEKEQNGNSHTEKDSVNIDTICHSGSELPCRLNEQKKDEYVVNSSNFNSCFSTAECISVVYFIEISTMSCRNEVLWIELWL</sequence>
<keyword evidence="7" id="KW-0804">Transcription</keyword>
<feature type="domain" description="WRKY" evidence="11">
    <location>
        <begin position="340"/>
        <end position="405"/>
    </location>
</feature>
<feature type="compositionally biased region" description="Basic and acidic residues" evidence="10">
    <location>
        <begin position="1"/>
        <end position="18"/>
    </location>
</feature>
<dbReference type="InterPro" id="IPR003657">
    <property type="entry name" value="WRKY_dom"/>
</dbReference>
<evidence type="ECO:0000256" key="5">
    <source>
        <dbReference type="ARBA" id="ARBA00023015"/>
    </source>
</evidence>
<dbReference type="SMART" id="SM00774">
    <property type="entry name" value="WRKY"/>
    <property type="match status" value="2"/>
</dbReference>
<evidence type="ECO:0000256" key="3">
    <source>
        <dbReference type="ARBA" id="ARBA00022737"/>
    </source>
</evidence>
<feature type="compositionally biased region" description="Basic and acidic residues" evidence="10">
    <location>
        <begin position="129"/>
        <end position="145"/>
    </location>
</feature>
<comment type="similarity">
    <text evidence="9">Belongs to the WRKY group I family.</text>
</comment>
<evidence type="ECO:0000256" key="4">
    <source>
        <dbReference type="ARBA" id="ARBA00022833"/>
    </source>
</evidence>
<evidence type="ECO:0000256" key="8">
    <source>
        <dbReference type="ARBA" id="ARBA00023242"/>
    </source>
</evidence>
<evidence type="ECO:0000259" key="11">
    <source>
        <dbReference type="PROSITE" id="PS50811"/>
    </source>
</evidence>
<dbReference type="InterPro" id="IPR036576">
    <property type="entry name" value="WRKY_dom_sf"/>
</dbReference>
<keyword evidence="2" id="KW-0479">Metal-binding</keyword>
<dbReference type="GO" id="GO:0005634">
    <property type="term" value="C:nucleus"/>
    <property type="evidence" value="ECO:0007669"/>
    <property type="project" value="UniProtKB-SubCell"/>
</dbReference>
<feature type="region of interest" description="Disordered" evidence="10">
    <location>
        <begin position="299"/>
        <end position="318"/>
    </location>
</feature>
<keyword evidence="6" id="KW-0238">DNA-binding</keyword>
<dbReference type="AlphaFoldDB" id="A0A834WL63"/>
<keyword evidence="8" id="KW-0539">Nucleus</keyword>
<feature type="compositionally biased region" description="Polar residues" evidence="10">
    <location>
        <begin position="86"/>
        <end position="102"/>
    </location>
</feature>
<dbReference type="PROSITE" id="PS50811">
    <property type="entry name" value="WRKY"/>
    <property type="match status" value="2"/>
</dbReference>
<dbReference type="FunFam" id="2.20.25.80:FF:000003">
    <property type="entry name" value="WRKY transcription factor 57"/>
    <property type="match status" value="1"/>
</dbReference>
<dbReference type="SUPFAM" id="SSF118290">
    <property type="entry name" value="WRKY DNA-binding domain"/>
    <property type="match status" value="2"/>
</dbReference>
<evidence type="ECO:0000256" key="2">
    <source>
        <dbReference type="ARBA" id="ARBA00022723"/>
    </source>
</evidence>
<keyword evidence="3" id="KW-0677">Repeat</keyword>
<keyword evidence="4" id="KW-0862">Zinc</keyword>
<dbReference type="GO" id="GO:0043565">
    <property type="term" value="F:sequence-specific DNA binding"/>
    <property type="evidence" value="ECO:0007669"/>
    <property type="project" value="InterPro"/>
</dbReference>
<keyword evidence="5" id="KW-0805">Transcription regulation</keyword>
<feature type="compositionally biased region" description="Basic and acidic residues" evidence="10">
    <location>
        <begin position="474"/>
        <end position="489"/>
    </location>
</feature>
<comment type="caution">
    <text evidence="12">The sequence shown here is derived from an EMBL/GenBank/DDBJ whole genome shotgun (WGS) entry which is preliminary data.</text>
</comment>
<dbReference type="FunFam" id="2.20.25.80:FF:000006">
    <property type="entry name" value="WRKY transcription factor"/>
    <property type="match status" value="1"/>
</dbReference>
<feature type="compositionally biased region" description="Polar residues" evidence="10">
    <location>
        <begin position="454"/>
        <end position="464"/>
    </location>
</feature>
<accession>A0A834WL63</accession>
<evidence type="ECO:0000313" key="13">
    <source>
        <dbReference type="Proteomes" id="UP000634136"/>
    </source>
</evidence>
<evidence type="ECO:0000256" key="7">
    <source>
        <dbReference type="ARBA" id="ARBA00023163"/>
    </source>
</evidence>
<reference evidence="12" key="1">
    <citation type="submission" date="2020-09" db="EMBL/GenBank/DDBJ databases">
        <title>Genome-Enabled Discovery of Anthraquinone Biosynthesis in Senna tora.</title>
        <authorList>
            <person name="Kang S.-H."/>
            <person name="Pandey R.P."/>
            <person name="Lee C.-M."/>
            <person name="Sim J.-S."/>
            <person name="Jeong J.-T."/>
            <person name="Choi B.-S."/>
            <person name="Jung M."/>
            <person name="Ginzburg D."/>
            <person name="Zhao K."/>
            <person name="Won S.Y."/>
            <person name="Oh T.-J."/>
            <person name="Yu Y."/>
            <person name="Kim N.-H."/>
            <person name="Lee O.R."/>
            <person name="Lee T.-H."/>
            <person name="Bashyal P."/>
            <person name="Kim T.-S."/>
            <person name="Lee W.-H."/>
            <person name="Kawkins C."/>
            <person name="Kim C.-K."/>
            <person name="Kim J.S."/>
            <person name="Ahn B.O."/>
            <person name="Rhee S.Y."/>
            <person name="Sohng J.K."/>
        </authorList>
    </citation>
    <scope>NUCLEOTIDE SEQUENCE</scope>
    <source>
        <tissue evidence="12">Leaf</tissue>
    </source>
</reference>
<feature type="region of interest" description="Disordered" evidence="10">
    <location>
        <begin position="1"/>
        <end position="149"/>
    </location>
</feature>
<evidence type="ECO:0000256" key="10">
    <source>
        <dbReference type="SAM" id="MobiDB-lite"/>
    </source>
</evidence>
<organism evidence="12 13">
    <name type="scientific">Senna tora</name>
    <dbReference type="NCBI Taxonomy" id="362788"/>
    <lineage>
        <taxon>Eukaryota</taxon>
        <taxon>Viridiplantae</taxon>
        <taxon>Streptophyta</taxon>
        <taxon>Embryophyta</taxon>
        <taxon>Tracheophyta</taxon>
        <taxon>Spermatophyta</taxon>
        <taxon>Magnoliopsida</taxon>
        <taxon>eudicotyledons</taxon>
        <taxon>Gunneridae</taxon>
        <taxon>Pentapetalae</taxon>
        <taxon>rosids</taxon>
        <taxon>fabids</taxon>
        <taxon>Fabales</taxon>
        <taxon>Fabaceae</taxon>
        <taxon>Caesalpinioideae</taxon>
        <taxon>Cassia clade</taxon>
        <taxon>Senna</taxon>
    </lineage>
</organism>
<feature type="domain" description="WRKY" evidence="11">
    <location>
        <begin position="165"/>
        <end position="229"/>
    </location>
</feature>
<evidence type="ECO:0000256" key="1">
    <source>
        <dbReference type="ARBA" id="ARBA00004123"/>
    </source>
</evidence>
<dbReference type="EMBL" id="JAAIUW010000006">
    <property type="protein sequence ID" value="KAF7827375.1"/>
    <property type="molecule type" value="Genomic_DNA"/>
</dbReference>
<dbReference type="Proteomes" id="UP000634136">
    <property type="component" value="Unassembled WGS sequence"/>
</dbReference>
<dbReference type="GO" id="GO:0046872">
    <property type="term" value="F:metal ion binding"/>
    <property type="evidence" value="ECO:0007669"/>
    <property type="project" value="UniProtKB-KW"/>
</dbReference>
<gene>
    <name evidence="12" type="ORF">G2W53_018539</name>
</gene>
<proteinExistence type="inferred from homology"/>
<evidence type="ECO:0000256" key="6">
    <source>
        <dbReference type="ARBA" id="ARBA00023125"/>
    </source>
</evidence>
<comment type="subcellular location">
    <subcellularLocation>
        <location evidence="1">Nucleus</location>
    </subcellularLocation>
</comment>
<dbReference type="Pfam" id="PF03106">
    <property type="entry name" value="WRKY"/>
    <property type="match status" value="2"/>
</dbReference>
<evidence type="ECO:0000256" key="9">
    <source>
        <dbReference type="ARBA" id="ARBA00061157"/>
    </source>
</evidence>
<dbReference type="GO" id="GO:0003700">
    <property type="term" value="F:DNA-binding transcription factor activity"/>
    <property type="evidence" value="ECO:0007669"/>
    <property type="project" value="InterPro"/>
</dbReference>
<protein>
    <submittedName>
        <fullName evidence="12">WRKY transcription factor 1-like</fullName>
    </submittedName>
</protein>
<name>A0A834WL63_9FABA</name>
<evidence type="ECO:0000313" key="12">
    <source>
        <dbReference type="EMBL" id="KAF7827375.1"/>
    </source>
</evidence>
<dbReference type="PANTHER" id="PTHR31221:SF125">
    <property type="entry name" value="WRKY TRANSCRIPTION FACTOR 1"/>
    <property type="match status" value="1"/>
</dbReference>
<dbReference type="OrthoDB" id="1918969at2759"/>
<dbReference type="PANTHER" id="PTHR31221">
    <property type="entry name" value="WRKY TRANSCRIPTION FACTOR PROTEIN 1-RELATED"/>
    <property type="match status" value="1"/>
</dbReference>
<feature type="region of interest" description="Disordered" evidence="10">
    <location>
        <begin position="448"/>
        <end position="489"/>
    </location>
</feature>
<feature type="compositionally biased region" description="Polar residues" evidence="10">
    <location>
        <begin position="20"/>
        <end position="31"/>
    </location>
</feature>
<feature type="compositionally biased region" description="Basic and acidic residues" evidence="10">
    <location>
        <begin position="105"/>
        <end position="119"/>
    </location>
</feature>